<dbReference type="Proteomes" id="UP000662466">
    <property type="component" value="Unassembled WGS sequence"/>
</dbReference>
<proteinExistence type="predicted"/>
<evidence type="ECO:0000313" key="3">
    <source>
        <dbReference type="EMBL" id="KAF7159118.1"/>
    </source>
</evidence>
<evidence type="ECO:0000313" key="2">
    <source>
        <dbReference type="EMBL" id="KAF7116139.1"/>
    </source>
</evidence>
<evidence type="ECO:0000313" key="4">
    <source>
        <dbReference type="Proteomes" id="UP000630445"/>
    </source>
</evidence>
<accession>A0A8H6P431</accession>
<dbReference type="Proteomes" id="UP000630445">
    <property type="component" value="Unassembled WGS sequence"/>
</dbReference>
<reference evidence="2" key="1">
    <citation type="submission" date="2020-06" db="EMBL/GenBank/DDBJ databases">
        <title>Draft genome sequences of strains closely related to Aspergillus parafelis and Aspergillus hiratsukae.</title>
        <authorList>
            <person name="Dos Santos R.A.C."/>
            <person name="Rivero-Menendez O."/>
            <person name="Steenwyk J.L."/>
            <person name="Mead M.E."/>
            <person name="Goldman G.H."/>
            <person name="Alastruey-Izquierdo A."/>
            <person name="Rokas A."/>
        </authorList>
    </citation>
    <scope>NUCLEOTIDE SEQUENCE</scope>
    <source>
        <strain evidence="2">CNM-CM5793</strain>
        <strain evidence="3">CNM-CM6106</strain>
    </source>
</reference>
<feature type="transmembrane region" description="Helical" evidence="1">
    <location>
        <begin position="224"/>
        <end position="246"/>
    </location>
</feature>
<keyword evidence="1" id="KW-0812">Transmembrane</keyword>
<name>A0A8H6P431_9EURO</name>
<keyword evidence="4" id="KW-1185">Reference proteome</keyword>
<comment type="caution">
    <text evidence="2">The sequence shown here is derived from an EMBL/GenBank/DDBJ whole genome shotgun (WGS) entry which is preliminary data.</text>
</comment>
<keyword evidence="1" id="KW-1133">Transmembrane helix</keyword>
<protein>
    <submittedName>
        <fullName evidence="2">Uncharacterized protein</fullName>
    </submittedName>
</protein>
<gene>
    <name evidence="2" type="ORF">CNMCM5793_004159</name>
    <name evidence="3" type="ORF">CNMCM6106_006203</name>
</gene>
<evidence type="ECO:0000256" key="1">
    <source>
        <dbReference type="SAM" id="Phobius"/>
    </source>
</evidence>
<keyword evidence="1" id="KW-0472">Membrane</keyword>
<dbReference type="AlphaFoldDB" id="A0A8H6P431"/>
<dbReference type="EMBL" id="JACBAD010002106">
    <property type="protein sequence ID" value="KAF7116139.1"/>
    <property type="molecule type" value="Genomic_DNA"/>
</dbReference>
<organism evidence="2 4">
    <name type="scientific">Aspergillus hiratsukae</name>
    <dbReference type="NCBI Taxonomy" id="1194566"/>
    <lineage>
        <taxon>Eukaryota</taxon>
        <taxon>Fungi</taxon>
        <taxon>Dikarya</taxon>
        <taxon>Ascomycota</taxon>
        <taxon>Pezizomycotina</taxon>
        <taxon>Eurotiomycetes</taxon>
        <taxon>Eurotiomycetidae</taxon>
        <taxon>Eurotiales</taxon>
        <taxon>Aspergillaceae</taxon>
        <taxon>Aspergillus</taxon>
        <taxon>Aspergillus subgen. Fumigati</taxon>
    </lineage>
</organism>
<sequence>MPRRILRRAVSFTERNDEERRKRSPVTIARISANEPETYFRPEFKASFGTEEFFSLLAKTHIQNFSLDAPNQAGPWTEALEKVRFLEALSIDYLIWEVLSETNDILKKETTDHEQMLRVRSLFGLDLPGSRLADPISEWRPDSELPPESSVRYVEGLDSPSVQTDGENEERTDQAFLATVARNLKRAIQFVSGIRDDNHAAGLSGAEALREIRKARRVREFNRWPRLIAAYLGSMAFLIPMLIMALDPPPKKNIITASVFVVAFAMLIA</sequence>
<dbReference type="OrthoDB" id="3546297at2759"/>
<dbReference type="EMBL" id="JACBAF010002280">
    <property type="protein sequence ID" value="KAF7159118.1"/>
    <property type="molecule type" value="Genomic_DNA"/>
</dbReference>